<dbReference type="SUPFAM" id="SSF51621">
    <property type="entry name" value="Phosphoenolpyruvate/pyruvate domain"/>
    <property type="match status" value="1"/>
</dbReference>
<sequence length="280" mass="29639">MTSASARSWLFVPGNRPERFEKARAAGADAVIVDLEDAVPPDGKPAARDAVVAQLDAARPVWVRVNAADTAWFADDIAVIAAHPGVAGVMLPKCDTRAQVDAVLAHAHRALELLPIVETAAGIAGLDQVCAAPRVVRVAFGTLDFQVDLGIDGDGEALNAFRSRIVLASRLAGIAPPVDGVSTFIDDPAAIERHARDARRFGFGGKLCIHPKQLDAVHRAYAWTDAEQAWARRVLDAVEASGGAAVALDGRMIDTPVILKARRILAHSARVGSPRHSSEQ</sequence>
<dbReference type="InterPro" id="IPR005000">
    <property type="entry name" value="Aldolase/citrate-lyase_domain"/>
</dbReference>
<evidence type="ECO:0000256" key="1">
    <source>
        <dbReference type="ARBA" id="ARBA00001946"/>
    </source>
</evidence>
<feature type="binding site" evidence="5">
    <location>
        <position position="144"/>
    </location>
    <ligand>
        <name>Mg(2+)</name>
        <dbReference type="ChEBI" id="CHEBI:18420"/>
    </ligand>
</feature>
<dbReference type="GO" id="GO:0016829">
    <property type="term" value="F:lyase activity"/>
    <property type="evidence" value="ECO:0007669"/>
    <property type="project" value="UniProtKB-KW"/>
</dbReference>
<dbReference type="InterPro" id="IPR040442">
    <property type="entry name" value="Pyrv_kinase-like_dom_sf"/>
</dbReference>
<feature type="binding site" evidence="4">
    <location>
        <position position="118"/>
    </location>
    <ligand>
        <name>substrate</name>
    </ligand>
</feature>
<dbReference type="AlphaFoldDB" id="A0AA88Z5Q2"/>
<reference evidence="7 8" key="1">
    <citation type="submission" date="2014-06" db="EMBL/GenBank/DDBJ databases">
        <authorList>
            <person name="Bishop-Lilly K.A."/>
            <person name="Broomall S.M."/>
            <person name="Chain P.S."/>
            <person name="Chertkov O."/>
            <person name="Coyne S.R."/>
            <person name="Daligault H.E."/>
            <person name="Davenport K.W."/>
            <person name="Erkkila T."/>
            <person name="Frey K.G."/>
            <person name="Gibbons H.S."/>
            <person name="Gu W."/>
            <person name="Jaissle J."/>
            <person name="Johnson S.L."/>
            <person name="Koroleva G.I."/>
            <person name="Ladner J.T."/>
            <person name="Lo C.-C."/>
            <person name="Minogue T.D."/>
            <person name="Munk C."/>
            <person name="Palacios G.F."/>
            <person name="Redden C.L."/>
            <person name="Rosenzweig C.N."/>
            <person name="Scholz M.B."/>
            <person name="Teshima H."/>
            <person name="Xu Y."/>
        </authorList>
    </citation>
    <scope>NUCLEOTIDE SEQUENCE [LARGE SCALE GENOMIC DNA]</scope>
    <source>
        <strain evidence="7 8">DWS 37UF10B-2</strain>
    </source>
</reference>
<dbReference type="GO" id="GO:0000287">
    <property type="term" value="F:magnesium ion binding"/>
    <property type="evidence" value="ECO:0007669"/>
    <property type="project" value="TreeGrafter"/>
</dbReference>
<protein>
    <submittedName>
        <fullName evidence="7">HpcH/HpaI aldolase/citrate lyase family protein</fullName>
    </submittedName>
</protein>
<evidence type="ECO:0000259" key="6">
    <source>
        <dbReference type="Pfam" id="PF03328"/>
    </source>
</evidence>
<evidence type="ECO:0000313" key="8">
    <source>
        <dbReference type="Proteomes" id="UP000029575"/>
    </source>
</evidence>
<dbReference type="Proteomes" id="UP000029575">
    <property type="component" value="Unassembled WGS sequence"/>
</dbReference>
<comment type="cofactor">
    <cofactor evidence="1">
        <name>Mg(2+)</name>
        <dbReference type="ChEBI" id="CHEBI:18420"/>
    </cofactor>
</comment>
<feature type="domain" description="HpcH/HpaI aldolase/citrate lyase" evidence="6">
    <location>
        <begin position="7"/>
        <end position="211"/>
    </location>
</feature>
<dbReference type="InterPro" id="IPR011206">
    <property type="entry name" value="Citrate_lyase_beta/mcl1/mcl2"/>
</dbReference>
<feature type="binding site" evidence="5">
    <location>
        <position position="118"/>
    </location>
    <ligand>
        <name>Mg(2+)</name>
        <dbReference type="ChEBI" id="CHEBI:18420"/>
    </ligand>
</feature>
<evidence type="ECO:0000256" key="4">
    <source>
        <dbReference type="PIRSR" id="PIRSR015582-1"/>
    </source>
</evidence>
<gene>
    <name evidence="7" type="ORF">DM43_4347</name>
</gene>
<evidence type="ECO:0000256" key="2">
    <source>
        <dbReference type="ARBA" id="ARBA00022723"/>
    </source>
</evidence>
<dbReference type="EMBL" id="JPGD01000003">
    <property type="protein sequence ID" value="KGC06559.1"/>
    <property type="molecule type" value="Genomic_DNA"/>
</dbReference>
<dbReference type="PIRSF" id="PIRSF015582">
    <property type="entry name" value="Cit_lyase_B"/>
    <property type="match status" value="1"/>
</dbReference>
<accession>A0AA88Z5Q2</accession>
<evidence type="ECO:0000256" key="5">
    <source>
        <dbReference type="PIRSR" id="PIRSR015582-2"/>
    </source>
</evidence>
<feature type="binding site" evidence="4">
    <location>
        <position position="64"/>
    </location>
    <ligand>
        <name>substrate</name>
    </ligand>
</feature>
<dbReference type="InterPro" id="IPR015813">
    <property type="entry name" value="Pyrv/PenolPyrv_kinase-like_dom"/>
</dbReference>
<dbReference type="Pfam" id="PF03328">
    <property type="entry name" value="HpcH_HpaI"/>
    <property type="match status" value="1"/>
</dbReference>
<dbReference type="GO" id="GO:0006107">
    <property type="term" value="P:oxaloacetate metabolic process"/>
    <property type="evidence" value="ECO:0007669"/>
    <property type="project" value="TreeGrafter"/>
</dbReference>
<keyword evidence="2 5" id="KW-0479">Metal-binding</keyword>
<proteinExistence type="predicted"/>
<comment type="caution">
    <text evidence="7">The sequence shown here is derived from an EMBL/GenBank/DDBJ whole genome shotgun (WGS) entry which is preliminary data.</text>
</comment>
<keyword evidence="3 5" id="KW-0460">Magnesium</keyword>
<dbReference type="RefSeq" id="WP_052100387.1">
    <property type="nucleotide sequence ID" value="NZ_KN150856.1"/>
</dbReference>
<keyword evidence="7" id="KW-0456">Lyase</keyword>
<organism evidence="7 8">
    <name type="scientific">Burkholderia cepacia</name>
    <name type="common">Pseudomonas cepacia</name>
    <dbReference type="NCBI Taxonomy" id="292"/>
    <lineage>
        <taxon>Bacteria</taxon>
        <taxon>Pseudomonadati</taxon>
        <taxon>Pseudomonadota</taxon>
        <taxon>Betaproteobacteria</taxon>
        <taxon>Burkholderiales</taxon>
        <taxon>Burkholderiaceae</taxon>
        <taxon>Burkholderia</taxon>
        <taxon>Burkholderia cepacia complex</taxon>
    </lineage>
</organism>
<name>A0AA88Z5Q2_BURCE</name>
<dbReference type="PANTHER" id="PTHR32308">
    <property type="entry name" value="LYASE BETA SUBUNIT, PUTATIVE (AFU_ORTHOLOGUE AFUA_4G13030)-RELATED"/>
    <property type="match status" value="1"/>
</dbReference>
<dbReference type="PANTHER" id="PTHR32308:SF0">
    <property type="entry name" value="HPCH_HPAI ALDOLASE_CITRATE LYASE DOMAIN-CONTAINING PROTEIN"/>
    <property type="match status" value="1"/>
</dbReference>
<dbReference type="Gene3D" id="3.20.20.60">
    <property type="entry name" value="Phosphoenolpyruvate-binding domains"/>
    <property type="match status" value="1"/>
</dbReference>
<evidence type="ECO:0000256" key="3">
    <source>
        <dbReference type="ARBA" id="ARBA00022842"/>
    </source>
</evidence>
<evidence type="ECO:0000313" key="7">
    <source>
        <dbReference type="EMBL" id="KGC06559.1"/>
    </source>
</evidence>